<dbReference type="OrthoDB" id="2772415at2759"/>
<dbReference type="Proteomes" id="UP000799444">
    <property type="component" value="Unassembled WGS sequence"/>
</dbReference>
<protein>
    <submittedName>
        <fullName evidence="1">Uncharacterized protein</fullName>
    </submittedName>
</protein>
<evidence type="ECO:0000313" key="2">
    <source>
        <dbReference type="Proteomes" id="UP000799444"/>
    </source>
</evidence>
<sequence>MVATPLIPTYKGPLRLLTVNTAPERAKKLIGRMVEGLKYRYEIEHVGNCAAIEEVPEKVRQLQPNILFSASMWSTEEACRIREIAERERPGIKTHAIPQGLQVERGPGAIVEYLMDNVPPLLESSTTM</sequence>
<proteinExistence type="predicted"/>
<organism evidence="1 2">
    <name type="scientific">Polyplosphaeria fusca</name>
    <dbReference type="NCBI Taxonomy" id="682080"/>
    <lineage>
        <taxon>Eukaryota</taxon>
        <taxon>Fungi</taxon>
        <taxon>Dikarya</taxon>
        <taxon>Ascomycota</taxon>
        <taxon>Pezizomycotina</taxon>
        <taxon>Dothideomycetes</taxon>
        <taxon>Pleosporomycetidae</taxon>
        <taxon>Pleosporales</taxon>
        <taxon>Tetraplosphaeriaceae</taxon>
        <taxon>Polyplosphaeria</taxon>
    </lineage>
</organism>
<name>A0A9P4QKX2_9PLEO</name>
<keyword evidence="2" id="KW-1185">Reference proteome</keyword>
<dbReference type="AlphaFoldDB" id="A0A9P4QKX2"/>
<accession>A0A9P4QKX2</accession>
<comment type="caution">
    <text evidence="1">The sequence shown here is derived from an EMBL/GenBank/DDBJ whole genome shotgun (WGS) entry which is preliminary data.</text>
</comment>
<dbReference type="EMBL" id="ML996290">
    <property type="protein sequence ID" value="KAF2728210.1"/>
    <property type="molecule type" value="Genomic_DNA"/>
</dbReference>
<evidence type="ECO:0000313" key="1">
    <source>
        <dbReference type="EMBL" id="KAF2728210.1"/>
    </source>
</evidence>
<gene>
    <name evidence="1" type="ORF">EJ04DRAFT_449765</name>
</gene>
<reference evidence="1" key="1">
    <citation type="journal article" date="2020" name="Stud. Mycol.">
        <title>101 Dothideomycetes genomes: a test case for predicting lifestyles and emergence of pathogens.</title>
        <authorList>
            <person name="Haridas S."/>
            <person name="Albert R."/>
            <person name="Binder M."/>
            <person name="Bloem J."/>
            <person name="Labutti K."/>
            <person name="Salamov A."/>
            <person name="Andreopoulos B."/>
            <person name="Baker S."/>
            <person name="Barry K."/>
            <person name="Bills G."/>
            <person name="Bluhm B."/>
            <person name="Cannon C."/>
            <person name="Castanera R."/>
            <person name="Culley D."/>
            <person name="Daum C."/>
            <person name="Ezra D."/>
            <person name="Gonzalez J."/>
            <person name="Henrissat B."/>
            <person name="Kuo A."/>
            <person name="Liang C."/>
            <person name="Lipzen A."/>
            <person name="Lutzoni F."/>
            <person name="Magnuson J."/>
            <person name="Mondo S."/>
            <person name="Nolan M."/>
            <person name="Ohm R."/>
            <person name="Pangilinan J."/>
            <person name="Park H.-J."/>
            <person name="Ramirez L."/>
            <person name="Alfaro M."/>
            <person name="Sun H."/>
            <person name="Tritt A."/>
            <person name="Yoshinaga Y."/>
            <person name="Zwiers L.-H."/>
            <person name="Turgeon B."/>
            <person name="Goodwin S."/>
            <person name="Spatafora J."/>
            <person name="Crous P."/>
            <person name="Grigoriev I."/>
        </authorList>
    </citation>
    <scope>NUCLEOTIDE SEQUENCE</scope>
    <source>
        <strain evidence="1">CBS 125425</strain>
    </source>
</reference>